<dbReference type="AlphaFoldDB" id="A0A449BB67"/>
<keyword evidence="2" id="KW-1185">Reference proteome</keyword>
<gene>
    <name evidence="1" type="ORF">NCTC10138_00004</name>
</gene>
<organism evidence="1 2">
    <name type="scientific">Haploplasma axanthum</name>
    <name type="common">Acholeplasma axanthum</name>
    <dbReference type="NCBI Taxonomy" id="29552"/>
    <lineage>
        <taxon>Bacteria</taxon>
        <taxon>Bacillati</taxon>
        <taxon>Mycoplasmatota</taxon>
        <taxon>Mollicutes</taxon>
        <taxon>Acholeplasmatales</taxon>
        <taxon>Acholeplasmataceae</taxon>
        <taxon>Haploplasma</taxon>
    </lineage>
</organism>
<protein>
    <submittedName>
        <fullName evidence="1">Uncharacterized protein</fullName>
    </submittedName>
</protein>
<dbReference type="EMBL" id="LR215048">
    <property type="protein sequence ID" value="VEU79530.1"/>
    <property type="molecule type" value="Genomic_DNA"/>
</dbReference>
<dbReference type="Proteomes" id="UP000289841">
    <property type="component" value="Chromosome"/>
</dbReference>
<accession>A0A449BB67</accession>
<proteinExistence type="predicted"/>
<reference evidence="1 2" key="1">
    <citation type="submission" date="2019-01" db="EMBL/GenBank/DDBJ databases">
        <authorList>
            <consortium name="Pathogen Informatics"/>
        </authorList>
    </citation>
    <scope>NUCLEOTIDE SEQUENCE [LARGE SCALE GENOMIC DNA]</scope>
    <source>
        <strain evidence="1 2">NCTC10138</strain>
    </source>
</reference>
<sequence>MFGYKVGEILKRIHKTKIEYKDSWSKIYNKKLDRKINESIKYKILFQSMI</sequence>
<evidence type="ECO:0000313" key="2">
    <source>
        <dbReference type="Proteomes" id="UP000289841"/>
    </source>
</evidence>
<dbReference type="KEGG" id="aaxa:NCTC10138_00004"/>
<evidence type="ECO:0000313" key="1">
    <source>
        <dbReference type="EMBL" id="VEU79530.1"/>
    </source>
</evidence>
<name>A0A449BB67_HAPAX</name>